<evidence type="ECO:0000313" key="3">
    <source>
        <dbReference type="EMBL" id="KAF4696718.1"/>
    </source>
</evidence>
<evidence type="ECO:0000256" key="2">
    <source>
        <dbReference type="SAM" id="SignalP"/>
    </source>
</evidence>
<feature type="compositionally biased region" description="Low complexity" evidence="1">
    <location>
        <begin position="217"/>
        <end position="242"/>
    </location>
</feature>
<name>A0A7J6PKQ6_PEROL</name>
<feature type="compositionally biased region" description="Low complexity" evidence="1">
    <location>
        <begin position="95"/>
        <end position="120"/>
    </location>
</feature>
<dbReference type="Proteomes" id="UP000541610">
    <property type="component" value="Unassembled WGS sequence"/>
</dbReference>
<evidence type="ECO:0000256" key="1">
    <source>
        <dbReference type="SAM" id="MobiDB-lite"/>
    </source>
</evidence>
<evidence type="ECO:0000313" key="4">
    <source>
        <dbReference type="Proteomes" id="UP000541610"/>
    </source>
</evidence>
<gene>
    <name evidence="3" type="ORF">FOZ60_015619</name>
</gene>
<dbReference type="OrthoDB" id="436420at2759"/>
<comment type="caution">
    <text evidence="3">The sequence shown here is derived from an EMBL/GenBank/DDBJ whole genome shotgun (WGS) entry which is preliminary data.</text>
</comment>
<proteinExistence type="predicted"/>
<protein>
    <submittedName>
        <fullName evidence="3">Uncharacterized protein</fullName>
    </submittedName>
</protein>
<keyword evidence="2" id="KW-0732">Signal</keyword>
<organism evidence="3 4">
    <name type="scientific">Perkinsus olseni</name>
    <name type="common">Perkinsus atlanticus</name>
    <dbReference type="NCBI Taxonomy" id="32597"/>
    <lineage>
        <taxon>Eukaryota</taxon>
        <taxon>Sar</taxon>
        <taxon>Alveolata</taxon>
        <taxon>Perkinsozoa</taxon>
        <taxon>Perkinsea</taxon>
        <taxon>Perkinsida</taxon>
        <taxon>Perkinsidae</taxon>
        <taxon>Perkinsus</taxon>
    </lineage>
</organism>
<reference evidence="3 4" key="1">
    <citation type="submission" date="2020-04" db="EMBL/GenBank/DDBJ databases">
        <title>Perkinsus olseni comparative genomics.</title>
        <authorList>
            <person name="Bogema D.R."/>
        </authorList>
    </citation>
    <scope>NUCLEOTIDE SEQUENCE [LARGE SCALE GENOMIC DNA]</scope>
    <source>
        <strain evidence="3">00978-12</strain>
    </source>
</reference>
<feature type="signal peptide" evidence="2">
    <location>
        <begin position="1"/>
        <end position="19"/>
    </location>
</feature>
<dbReference type="PROSITE" id="PS51257">
    <property type="entry name" value="PROKAR_LIPOPROTEIN"/>
    <property type="match status" value="1"/>
</dbReference>
<sequence length="579" mass="62845">MRTTYRIIGLLASGASAAAADSCSAICSSISGCSSSYCATWGSPPVCHGLVKMADGSICSAGAPSCTGAPLLCSESPIPSTTTPHETLPSPVVATTTRASSSSTSLRGSTSTTESRFTTRPPVTTQSPVSVDCPAICESLMGCSSSYCTDWTSPAVCHGLGTTVDGSPCVLGDAACTGRPVFCGSSAHSTTRVATTGEISTATRMNPPTVLPLTATTQHETSTTQDSTASIASSTSESSPHSGCPAVLPDSDVFWWIEWPSMDPSVDAWTTYYRRIFDLLTTNCAYMRVTKLLLRVLDPEYPSGSDASHRVWYPNNDVTQSVMYKELLSKLDQTSVREVEMMPYVFDEPSRQSWLKWAPKNGGPMSGAYAFAAEFNKHLTGVKFAGLTTDYEELNQSKSDYALLTDPEGESAFKGGHLELDFGIGLGYYQWSRFPLYTWTQHFYMEVYDIVTPFGGVDSSDQSRFLLYKDDPEAMVNYIVNEVLDSNTKAAYSQYSDRAHLMWSIQSMGLPCQYPLNDGNCGANHEFGEWSSQAFNQFLQLILPALGTGQQQGVYQIDYLPYQMMPANMRHCLSFGCDQ</sequence>
<dbReference type="AlphaFoldDB" id="A0A7J6PKQ6"/>
<feature type="region of interest" description="Disordered" evidence="1">
    <location>
        <begin position="80"/>
        <end position="124"/>
    </location>
</feature>
<feature type="region of interest" description="Disordered" evidence="1">
    <location>
        <begin position="217"/>
        <end position="244"/>
    </location>
</feature>
<feature type="chain" id="PRO_5029841956" evidence="2">
    <location>
        <begin position="20"/>
        <end position="579"/>
    </location>
</feature>
<accession>A0A7J6PKQ6</accession>
<dbReference type="EMBL" id="JABANP010000008">
    <property type="protein sequence ID" value="KAF4696718.1"/>
    <property type="molecule type" value="Genomic_DNA"/>
</dbReference>